<accession>A0A7C9DQ05</accession>
<dbReference type="AlphaFoldDB" id="A0A7C9DQ05"/>
<organism evidence="1">
    <name type="scientific">Opuntia streptacantha</name>
    <name type="common">Prickly pear cactus</name>
    <name type="synonym">Opuntia cardona</name>
    <dbReference type="NCBI Taxonomy" id="393608"/>
    <lineage>
        <taxon>Eukaryota</taxon>
        <taxon>Viridiplantae</taxon>
        <taxon>Streptophyta</taxon>
        <taxon>Embryophyta</taxon>
        <taxon>Tracheophyta</taxon>
        <taxon>Spermatophyta</taxon>
        <taxon>Magnoliopsida</taxon>
        <taxon>eudicotyledons</taxon>
        <taxon>Gunneridae</taxon>
        <taxon>Pentapetalae</taxon>
        <taxon>Caryophyllales</taxon>
        <taxon>Cactineae</taxon>
        <taxon>Cactaceae</taxon>
        <taxon>Opuntioideae</taxon>
        <taxon>Opuntia</taxon>
    </lineage>
</organism>
<evidence type="ECO:0000313" key="1">
    <source>
        <dbReference type="EMBL" id="MBA4648880.1"/>
    </source>
</evidence>
<protein>
    <submittedName>
        <fullName evidence="1">Uncharacterized protein</fullName>
    </submittedName>
</protein>
<proteinExistence type="predicted"/>
<dbReference type="EMBL" id="GISG01157545">
    <property type="protein sequence ID" value="MBA4648880.1"/>
    <property type="molecule type" value="Transcribed_RNA"/>
</dbReference>
<sequence>MVGKLSNGCQGGSLLSTTLRTSTVKDASRLSCKLLCSPQASSSIHKCFKLSSHHAKSSWETEKESICLSKLSRCNDGDIALWWCPHLCKHLIRQRLRNLPEFCFNSFHRCGSSNYLLCQLLNMAIH</sequence>
<reference evidence="1" key="2">
    <citation type="submission" date="2020-07" db="EMBL/GenBank/DDBJ databases">
        <authorList>
            <person name="Vera ALvarez R."/>
            <person name="Arias-Moreno D.M."/>
            <person name="Jimenez-Jacinto V."/>
            <person name="Jimenez-Bremont J.F."/>
            <person name="Swaminathan K."/>
            <person name="Moose S.P."/>
            <person name="Guerrero-Gonzalez M.L."/>
            <person name="Marino-Ramirez L."/>
            <person name="Landsman D."/>
            <person name="Rodriguez-Kessler M."/>
            <person name="Delgado-Sanchez P."/>
        </authorList>
    </citation>
    <scope>NUCLEOTIDE SEQUENCE</scope>
    <source>
        <tissue evidence="1">Cladode</tissue>
    </source>
</reference>
<name>A0A7C9DQ05_OPUST</name>
<reference evidence="1" key="1">
    <citation type="journal article" date="2013" name="J. Plant Res.">
        <title>Effect of fungi and light on seed germination of three Opuntia species from semiarid lands of central Mexico.</title>
        <authorList>
            <person name="Delgado-Sanchez P."/>
            <person name="Jimenez-Bremont J.F."/>
            <person name="Guerrero-Gonzalez Mde L."/>
            <person name="Flores J."/>
        </authorList>
    </citation>
    <scope>NUCLEOTIDE SEQUENCE</scope>
    <source>
        <tissue evidence="1">Cladode</tissue>
    </source>
</reference>